<evidence type="ECO:0000313" key="3">
    <source>
        <dbReference type="EMBL" id="SSW94656.1"/>
    </source>
</evidence>
<feature type="compositionally biased region" description="Low complexity" evidence="2">
    <location>
        <begin position="32"/>
        <end position="47"/>
    </location>
</feature>
<dbReference type="Gene3D" id="3.40.50.10610">
    <property type="entry name" value="ABC-type transport auxiliary lipoprotein component"/>
    <property type="match status" value="1"/>
</dbReference>
<accession>A0A3B0MJT1</accession>
<dbReference type="GO" id="GO:0031241">
    <property type="term" value="C:periplasmic side of cell outer membrane"/>
    <property type="evidence" value="ECO:0007669"/>
    <property type="project" value="TreeGrafter"/>
</dbReference>
<sequence precursor="true">MRRIFQLMVVTFILVGCSSITSKKLAPVITIEPTEPTEQPTTPTSPDTVPPLPKVKTVDWSTAVIPLAHQLVQAQGVESGKVLLIDSIKNNTNMSIQSMQATDAIIEAVNNQNVFKLVPQDVVANARKALGLSQEDSLVTRSKAIGLARNVQADYVLYSVISGNQQQSEIEMQLMAAQTGEILWSGSKRIE</sequence>
<dbReference type="InterPro" id="IPR014094">
    <property type="entry name" value="LpoB"/>
</dbReference>
<dbReference type="Pfam" id="PF13036">
    <property type="entry name" value="LpoB"/>
    <property type="match status" value="1"/>
</dbReference>
<dbReference type="AlphaFoldDB" id="A0A3B0MJT1"/>
<name>A0A3B0MJT1_9GAMM</name>
<reference evidence="3" key="1">
    <citation type="submission" date="2018-04" db="EMBL/GenBank/DDBJ databases">
        <authorList>
            <person name="Go L.Y."/>
            <person name="Mitchell J.A."/>
        </authorList>
    </citation>
    <scope>NUCLEOTIDE SEQUENCE</scope>
    <source>
        <strain evidence="3">ARTV</strain>
    </source>
</reference>
<protein>
    <recommendedName>
        <fullName evidence="1">Penicillin-binding protein activator LpoB</fullName>
    </recommendedName>
</protein>
<dbReference type="PANTHER" id="PTHR40593:SF1">
    <property type="entry name" value="PENICILLIN-BINDING PROTEIN ACTIVATOR LPOB"/>
    <property type="match status" value="1"/>
</dbReference>
<feature type="region of interest" description="Disordered" evidence="2">
    <location>
        <begin position="32"/>
        <end position="52"/>
    </location>
</feature>
<proteinExistence type="predicted"/>
<dbReference type="GO" id="GO:0009252">
    <property type="term" value="P:peptidoglycan biosynthetic process"/>
    <property type="evidence" value="ECO:0007669"/>
    <property type="project" value="TreeGrafter"/>
</dbReference>
<evidence type="ECO:0000256" key="2">
    <source>
        <dbReference type="SAM" id="MobiDB-lite"/>
    </source>
</evidence>
<dbReference type="EMBL" id="UFQR01000001">
    <property type="protein sequence ID" value="SSW94656.1"/>
    <property type="molecule type" value="Genomic_DNA"/>
</dbReference>
<dbReference type="PANTHER" id="PTHR40593">
    <property type="entry name" value="PENICILLIN-BINDING PROTEIN ACTIVATOR LPOB"/>
    <property type="match status" value="1"/>
</dbReference>
<organism evidence="3">
    <name type="scientific">Arsenophonus endosymbiont of Trialeurodes vaporariorum</name>
    <dbReference type="NCBI Taxonomy" id="235567"/>
    <lineage>
        <taxon>Bacteria</taxon>
        <taxon>Pseudomonadati</taxon>
        <taxon>Pseudomonadota</taxon>
        <taxon>Gammaproteobacteria</taxon>
        <taxon>Enterobacterales</taxon>
        <taxon>Morganellaceae</taxon>
        <taxon>Arsenophonus</taxon>
    </lineage>
</organism>
<dbReference type="PROSITE" id="PS51257">
    <property type="entry name" value="PROKAR_LIPOPROTEIN"/>
    <property type="match status" value="1"/>
</dbReference>
<dbReference type="NCBIfam" id="TIGR02722">
    <property type="entry name" value="lp"/>
    <property type="match status" value="1"/>
</dbReference>
<evidence type="ECO:0000256" key="1">
    <source>
        <dbReference type="NCBIfam" id="TIGR02722"/>
    </source>
</evidence>
<gene>
    <name evidence="3" type="primary">lpoB</name>
    <name evidence="3" type="ORF">ARTV_0180</name>
</gene>
<dbReference type="GO" id="GO:0030234">
    <property type="term" value="F:enzyme regulator activity"/>
    <property type="evidence" value="ECO:0007669"/>
    <property type="project" value="TreeGrafter"/>
</dbReference>